<dbReference type="Proteomes" id="UP000036503">
    <property type="component" value="Unassembled WGS sequence"/>
</dbReference>
<evidence type="ECO:0000259" key="1">
    <source>
        <dbReference type="PROSITE" id="PS51379"/>
    </source>
</evidence>
<reference evidence="2 3" key="1">
    <citation type="submission" date="2015-06" db="EMBL/GenBank/DDBJ databases">
        <title>Draft genome sequence of beer spoilage bacterium Megasphaera cerevisiae type strain 20462.</title>
        <authorList>
            <person name="Kutumbaka K."/>
            <person name="Pasmowitz J."/>
            <person name="Mategko J."/>
            <person name="Reyes D."/>
            <person name="Friedrich A."/>
            <person name="Han S."/>
            <person name="Martens-Habbena W."/>
            <person name="Neal-McKinney J."/>
            <person name="Janagama H.K."/>
            <person name="Nadala C."/>
            <person name="Samadpour M."/>
        </authorList>
    </citation>
    <scope>NUCLEOTIDE SEQUENCE [LARGE SCALE GENOMIC DNA]</scope>
    <source>
        <strain evidence="2 3">DSM 20462</strain>
    </source>
</reference>
<feature type="domain" description="4Fe-4S ferredoxin-type" evidence="1">
    <location>
        <begin position="179"/>
        <end position="213"/>
    </location>
</feature>
<dbReference type="STRING" id="39029.BSR42_08865"/>
<proteinExistence type="predicted"/>
<name>A0A0J6WTV5_9FIRM</name>
<accession>A0A0J6WTV5</accession>
<dbReference type="InterPro" id="IPR017896">
    <property type="entry name" value="4Fe4S_Fe-S-bd"/>
</dbReference>
<evidence type="ECO:0000313" key="2">
    <source>
        <dbReference type="EMBL" id="KMO85197.1"/>
    </source>
</evidence>
<dbReference type="AlphaFoldDB" id="A0A0J6WTV5"/>
<dbReference type="SUPFAM" id="SSF54862">
    <property type="entry name" value="4Fe-4S ferredoxins"/>
    <property type="match status" value="1"/>
</dbReference>
<dbReference type="PANTHER" id="PTHR42827:SF1">
    <property type="entry name" value="IRON-SULFUR CLUSTER-BINDING PROTEIN"/>
    <property type="match status" value="1"/>
</dbReference>
<keyword evidence="3" id="KW-1185">Reference proteome</keyword>
<protein>
    <submittedName>
        <fullName evidence="2">(Fe-S)-binding protein</fullName>
    </submittedName>
</protein>
<sequence>MKMEITQRIQQYVRDYQDNDHITSQWGVPLVGFADAHHPEMMALKHLISPAHVMPWDILADATLVIAYFVPFTRELAQTNVRSGTLSSPEWARTYEETNTMFEQLNHYLIEILTAQGYHAGISQEAATFDREKLISYWSQRHIARLAGLGTFGVNNMLITRVGCCGRYSTVVTNLDAAPDTPMREERCLYKRRGTCGICVTHCPSGALTLDGYDRKKCFQVCLQNAAVHNTFGSSYTKEDGTGTNSSGSEVCGKCVVNVPCAFSGLEPVRVKRTGNCIDEP</sequence>
<evidence type="ECO:0000313" key="3">
    <source>
        <dbReference type="Proteomes" id="UP000036503"/>
    </source>
</evidence>
<comment type="caution">
    <text evidence="2">The sequence shown here is derived from an EMBL/GenBank/DDBJ whole genome shotgun (WGS) entry which is preliminary data.</text>
</comment>
<dbReference type="PROSITE" id="PS51379">
    <property type="entry name" value="4FE4S_FER_2"/>
    <property type="match status" value="1"/>
</dbReference>
<dbReference type="EMBL" id="LEKT01000095">
    <property type="protein sequence ID" value="KMO85197.1"/>
    <property type="molecule type" value="Genomic_DNA"/>
</dbReference>
<dbReference type="PANTHER" id="PTHR42827">
    <property type="entry name" value="IRON-SULFUR CLUSTER-BINDING PROTEIN-RELATED"/>
    <property type="match status" value="1"/>
</dbReference>
<dbReference type="InParanoid" id="A0A0J6WTV5"/>
<gene>
    <name evidence="2" type="ORF">AB840_14950</name>
</gene>
<organism evidence="2 3">
    <name type="scientific">Megasphaera cerevisiae DSM 20462</name>
    <dbReference type="NCBI Taxonomy" id="1122219"/>
    <lineage>
        <taxon>Bacteria</taxon>
        <taxon>Bacillati</taxon>
        <taxon>Bacillota</taxon>
        <taxon>Negativicutes</taxon>
        <taxon>Veillonellales</taxon>
        <taxon>Veillonellaceae</taxon>
        <taxon>Megasphaera</taxon>
    </lineage>
</organism>
<dbReference type="OrthoDB" id="368873at2"/>
<dbReference type="PATRIC" id="fig|1122219.3.peg.3522"/>